<name>A0A8X6FC13_TRICU</name>
<dbReference type="AlphaFoldDB" id="A0A8X6FC13"/>
<comment type="caution">
    <text evidence="1">The sequence shown here is derived from an EMBL/GenBank/DDBJ whole genome shotgun (WGS) entry which is preliminary data.</text>
</comment>
<protein>
    <submittedName>
        <fullName evidence="1">Uncharacterized protein</fullName>
    </submittedName>
</protein>
<keyword evidence="2" id="KW-1185">Reference proteome</keyword>
<organism evidence="1 2">
    <name type="scientific">Trichonephila clavata</name>
    <name type="common">Joro spider</name>
    <name type="synonym">Nephila clavata</name>
    <dbReference type="NCBI Taxonomy" id="2740835"/>
    <lineage>
        <taxon>Eukaryota</taxon>
        <taxon>Metazoa</taxon>
        <taxon>Ecdysozoa</taxon>
        <taxon>Arthropoda</taxon>
        <taxon>Chelicerata</taxon>
        <taxon>Arachnida</taxon>
        <taxon>Araneae</taxon>
        <taxon>Araneomorphae</taxon>
        <taxon>Entelegynae</taxon>
        <taxon>Araneoidea</taxon>
        <taxon>Nephilidae</taxon>
        <taxon>Trichonephila</taxon>
    </lineage>
</organism>
<reference evidence="1" key="1">
    <citation type="submission" date="2020-07" db="EMBL/GenBank/DDBJ databases">
        <title>Multicomponent nature underlies the extraordinary mechanical properties of spider dragline silk.</title>
        <authorList>
            <person name="Kono N."/>
            <person name="Nakamura H."/>
            <person name="Mori M."/>
            <person name="Yoshida Y."/>
            <person name="Ohtoshi R."/>
            <person name="Malay A.D."/>
            <person name="Moran D.A.P."/>
            <person name="Tomita M."/>
            <person name="Numata K."/>
            <person name="Arakawa K."/>
        </authorList>
    </citation>
    <scope>NUCLEOTIDE SEQUENCE</scope>
</reference>
<gene>
    <name evidence="1" type="ORF">TNCT_273231</name>
</gene>
<evidence type="ECO:0000313" key="2">
    <source>
        <dbReference type="Proteomes" id="UP000887116"/>
    </source>
</evidence>
<sequence length="86" mass="9713">MTLYQIDIRESVVRQLKENNCVVVSTDDCCRIDTSGPTDKELASIGCMKTVPNFMSCVSLVVIFRLLKLRQETAEDIKAEKKIMSI</sequence>
<dbReference type="EMBL" id="BMAO01011773">
    <property type="protein sequence ID" value="GFQ76268.1"/>
    <property type="molecule type" value="Genomic_DNA"/>
</dbReference>
<dbReference type="Proteomes" id="UP000887116">
    <property type="component" value="Unassembled WGS sequence"/>
</dbReference>
<proteinExistence type="predicted"/>
<accession>A0A8X6FC13</accession>
<evidence type="ECO:0000313" key="1">
    <source>
        <dbReference type="EMBL" id="GFQ76268.1"/>
    </source>
</evidence>